<dbReference type="EMBL" id="JX402620">
    <property type="protein sequence ID" value="AFQ93791.1"/>
    <property type="molecule type" value="Genomic_DNA"/>
</dbReference>
<keyword evidence="12" id="KW-0150">Chloroplast</keyword>
<feature type="region of interest" description="Disordered" evidence="9">
    <location>
        <begin position="1122"/>
        <end position="1164"/>
    </location>
</feature>
<feature type="region of interest" description="Disordered" evidence="9">
    <location>
        <begin position="1285"/>
        <end position="1305"/>
    </location>
</feature>
<dbReference type="HAMAP" id="MF_01324">
    <property type="entry name" value="RNApol_bact_RpoC2"/>
    <property type="match status" value="1"/>
</dbReference>
<dbReference type="GO" id="GO:0008270">
    <property type="term" value="F:zinc ion binding"/>
    <property type="evidence" value="ECO:0007669"/>
    <property type="project" value="UniProtKB-UniRule"/>
</dbReference>
<feature type="binding site" evidence="8">
    <location>
        <position position="360"/>
    </location>
    <ligand>
        <name>Zn(2+)</name>
        <dbReference type="ChEBI" id="CHEBI:29105"/>
    </ligand>
</feature>
<dbReference type="GO" id="GO:0003677">
    <property type="term" value="F:DNA binding"/>
    <property type="evidence" value="ECO:0007669"/>
    <property type="project" value="UniProtKB-UniRule"/>
</dbReference>
<dbReference type="InterPro" id="IPR012756">
    <property type="entry name" value="DNA-dir_RpoC2_beta_pp"/>
</dbReference>
<dbReference type="Gene3D" id="1.10.132.30">
    <property type="match status" value="1"/>
</dbReference>
<feature type="region of interest" description="Disordered" evidence="9">
    <location>
        <begin position="265"/>
        <end position="314"/>
    </location>
</feature>
<evidence type="ECO:0000256" key="1">
    <source>
        <dbReference type="ARBA" id="ARBA00022478"/>
    </source>
</evidence>
<dbReference type="SUPFAM" id="SSF64484">
    <property type="entry name" value="beta and beta-prime subunits of DNA dependent RNA-polymerase"/>
    <property type="match status" value="1"/>
</dbReference>
<comment type="subcellular location">
    <subcellularLocation>
        <location evidence="8">Plastid</location>
        <location evidence="8">Chloroplast</location>
    </subcellularLocation>
</comment>
<feature type="region of interest" description="Disordered" evidence="9">
    <location>
        <begin position="1530"/>
        <end position="1549"/>
    </location>
</feature>
<evidence type="ECO:0000259" key="10">
    <source>
        <dbReference type="Pfam" id="PF04998"/>
    </source>
</evidence>
<accession>J7K6T9</accession>
<feature type="region of interest" description="Disordered" evidence="9">
    <location>
        <begin position="763"/>
        <end position="824"/>
    </location>
</feature>
<feature type="region of interest" description="Disordered" evidence="9">
    <location>
        <begin position="1816"/>
        <end position="1849"/>
    </location>
</feature>
<dbReference type="GO" id="GO:0000428">
    <property type="term" value="C:DNA-directed RNA polymerase complex"/>
    <property type="evidence" value="ECO:0007669"/>
    <property type="project" value="UniProtKB-KW"/>
</dbReference>
<evidence type="ECO:0000256" key="6">
    <source>
        <dbReference type="ARBA" id="ARBA00022833"/>
    </source>
</evidence>
<protein>
    <recommendedName>
        <fullName evidence="8">DNA-directed RNA polymerase subunit beta''</fullName>
        <ecNumber evidence="8">2.7.7.6</ecNumber>
    </recommendedName>
    <alternativeName>
        <fullName evidence="8">PEP</fullName>
    </alternativeName>
    <alternativeName>
        <fullName evidence="8">Plastid-encoded RNA polymerase subunit beta''</fullName>
        <shortName evidence="8">RNA polymerase subunit beta''</shortName>
    </alternativeName>
</protein>
<feature type="binding site" evidence="8">
    <location>
        <position position="367"/>
    </location>
    <ligand>
        <name>Zn(2+)</name>
        <dbReference type="ChEBI" id="CHEBI:29105"/>
    </ligand>
</feature>
<keyword evidence="6 8" id="KW-0862">Zinc</keyword>
<feature type="compositionally biased region" description="Polar residues" evidence="9">
    <location>
        <begin position="1122"/>
        <end position="1146"/>
    </location>
</feature>
<feature type="domain" description="RNA polymerase Rpb1" evidence="10">
    <location>
        <begin position="2005"/>
        <end position="2055"/>
    </location>
</feature>
<feature type="region of interest" description="Disordered" evidence="9">
    <location>
        <begin position="1343"/>
        <end position="1366"/>
    </location>
</feature>
<dbReference type="InterPro" id="IPR042102">
    <property type="entry name" value="RNA_pol_Rpb1_3_sf"/>
</dbReference>
<dbReference type="GO" id="GO:0009507">
    <property type="term" value="C:chloroplast"/>
    <property type="evidence" value="ECO:0007669"/>
    <property type="project" value="UniProtKB-SubCell"/>
</dbReference>
<dbReference type="Gene3D" id="1.10.1790.20">
    <property type="match status" value="1"/>
</dbReference>
<evidence type="ECO:0000256" key="7">
    <source>
        <dbReference type="ARBA" id="ARBA00023163"/>
    </source>
</evidence>
<evidence type="ECO:0000259" key="11">
    <source>
        <dbReference type="Pfam" id="PF05000"/>
    </source>
</evidence>
<keyword evidence="4 8" id="KW-0548">Nucleotidyltransferase</keyword>
<dbReference type="InterPro" id="IPR007081">
    <property type="entry name" value="RNA_pol_Rpb1_5"/>
</dbReference>
<evidence type="ECO:0000256" key="3">
    <source>
        <dbReference type="ARBA" id="ARBA00022679"/>
    </source>
</evidence>
<dbReference type="GeneID" id="13543482"/>
<dbReference type="RefSeq" id="YP_006666436.1">
    <property type="nucleotide sequence ID" value="NC_018569.1"/>
</dbReference>
<gene>
    <name evidence="8 12" type="primary">rpoC2</name>
</gene>
<dbReference type="Pfam" id="PF05000">
    <property type="entry name" value="RNA_pol_Rpb1_4"/>
    <property type="match status" value="1"/>
</dbReference>
<comment type="cofactor">
    <cofactor evidence="8">
        <name>Zn(2+)</name>
        <dbReference type="ChEBI" id="CHEBI:29105"/>
    </cofactor>
    <text evidence="8">Binds 1 Zn(2+) ion per subunit.</text>
</comment>
<evidence type="ECO:0000256" key="9">
    <source>
        <dbReference type="SAM" id="MobiDB-lite"/>
    </source>
</evidence>
<feature type="domain" description="RNA polymerase Rpb1" evidence="11">
    <location>
        <begin position="90"/>
        <end position="159"/>
    </location>
</feature>
<feature type="binding site" evidence="8">
    <location>
        <position position="370"/>
    </location>
    <ligand>
        <name>Zn(2+)</name>
        <dbReference type="ChEBI" id="CHEBI:29105"/>
    </ligand>
</feature>
<dbReference type="InterPro" id="IPR038120">
    <property type="entry name" value="Rpb1_funnel_sf"/>
</dbReference>
<evidence type="ECO:0000256" key="2">
    <source>
        <dbReference type="ARBA" id="ARBA00022640"/>
    </source>
</evidence>
<dbReference type="Pfam" id="PF04998">
    <property type="entry name" value="RNA_pol_Rpb1_5"/>
    <property type="match status" value="2"/>
</dbReference>
<name>J7K6T9_9CHLO</name>
<feature type="domain" description="RNA polymerase Rpb1" evidence="10">
    <location>
        <begin position="170"/>
        <end position="431"/>
    </location>
</feature>
<keyword evidence="7 8" id="KW-0804">Transcription</keyword>
<dbReference type="InterPro" id="IPR007083">
    <property type="entry name" value="RNA_pol_Rpb1_4"/>
</dbReference>
<feature type="compositionally biased region" description="Polar residues" evidence="9">
    <location>
        <begin position="288"/>
        <end position="298"/>
    </location>
</feature>
<dbReference type="GO" id="GO:0006351">
    <property type="term" value="P:DNA-templated transcription"/>
    <property type="evidence" value="ECO:0007669"/>
    <property type="project" value="UniProtKB-UniRule"/>
</dbReference>
<comment type="function">
    <text evidence="8">DNA-dependent RNA polymerase catalyzes the transcription of DNA into RNA using the four ribonucleoside triphosphates as substrates.</text>
</comment>
<comment type="similarity">
    <text evidence="8">Belongs to the RNA polymerase beta' chain family. RpoC2 subfamily.</text>
</comment>
<feature type="binding site" evidence="8">
    <location>
        <position position="218"/>
    </location>
    <ligand>
        <name>Zn(2+)</name>
        <dbReference type="ChEBI" id="CHEBI:29105"/>
    </ligand>
</feature>
<sequence length="2166" mass="232600">MGSTPLFLNHTFDKNRLKSFISWSLLSMGERETIEMVERLKSTGFGFATQAGISLGVDDLKVPPEKLSLVSQARQQVHSSLQAHQRGDLTALERLQQLVDTWHRTSETLKQTVVNHFQSTDRLSPVYMMAFSGARGNISQVRQLAGMRGLMADPQGQIIGFPIRSNFREGLTVIEYMISCYGARKGLVDTALRTADAGYLTRRLVDVSQHMVIRATTCATPRGIAIKDVEASGKIILPLRDRLMGRVLAEDVMATDGIASMHPKLVGSNAMTGEPPLSHALSSPPPATNHSALTQQNHGSSPPSPLPPGLATLPRIRHQTGKGLHRPRLIASRNQEISGELAGTIASHRDRVLVRSPLACSVPHGVCQLCYGWSLSEGRLVTLGEAVGVIAAQSIGEPGTQLTMRTFHTGGVFSGEVMSEVRAPHEGVVRFPAPMPGLLVRTAHGTIAFLTRASGMLVLSDGPCTSSTGRGVGASATPPSKAVDQKGLETRLSIEAATALFVRQGQRVAQAQLLGEFSSMGAGMNETIEAQRTLFSEISGQISFVSLLLGTRPGEDGGLLQISKSLGLIWILAGERPSIGPLLLPYSRGSHLVDKGSAMGRVVGKAGMQAEGLNAVPGGWGRGLRQGNSPRIRLNSPGDPRLGHRVHKANGSTDCDPSGHQGGNQTRWHRANPLTAVASWPCPGGHGPRWKTPGEQARGLLDDPQGLEITVPGLAIAAKSLRLLPAWGYQVVPSSRGMDDLLWPSEGPLVGWTQLRASAPRLSPIASPLKARGRQRPPSIHPQALVRNGAPARASTATPSQGDGRRSTGQPGVALQRNAQPTTYDSSQRPWLWWFPRSCRTGRNGVVWIDSRFADRHFIYGELFWVAKQSADRSRTKPLLGERKGQPLGRSTGPAHHLAQGRFPAIGGSRLMPWVDRRLQVMARPPLAIRKEVERFEAPSSSAGLAGHPRPLRGRSYHVQGVNQPLRSTLYPQIVAGNGATGLNRCFVSIDAARHWNNWGARARRGQALSGPVPLLPAVESQQLISAAVAPPPGSAPRRMEQERWLCPPIAQEWKDGNARNPLALSMWCTSTHPRSLCSQEGGEGIHAPSLLSDEMRLSPRGPVLVDPSLYHVTGHLFPTQKLQKGQPRANTQLEQTDWCNPSPSISPDGCRPPAHGSGPGGRPSVTPLPWPLYLASGERSWFYSPLQQAGLPICHELLNPCGVIGLDDLLLEGCPTYIETTVGRPLGYWVADTHLLVALKVGLIGRQGETVCHTPPRASGDGPGKEIGRISWFRKITVAPAPCRAREDAGQGTTAEASAPSAMGMPTKAWGSGASGAPVWNGAGVMSRGRVLAGGASHLSSASSQVAASPRGDLGARHKSVQEGQELPRPQARGLLLFLRKMLLLSQAAYLRCNVGFEPLAARRFLAIGEGGKGSLLAMESLGGNAVAAPIQSGGKMMSTGWDYWSHPRIWRNLVNDNAFLWLRVFPIEVESLTNPTPRYTPGGWGRGMPDRPSSGIGGATPPLPSVGLEANRLGDGRVPLGGVAVTGHPLQSNTTPLGRHHRGRPQATTAHPLVKQRLKRHFAMGWPSCFNLFVHLRRASPHRLPTVREGHELPSHQLRAALEGGHPAPLAATPSLGCIGRHRPKVNGGPLLRGLVGRVEWAVGHRAGWPGPFLPEMRQLATKLVQPLPGAGLRLARLSSFEGFQTMSVAMPLHLVRFAVYQSTPPGQEPIAGLVQWLAAAATLPPTPLLWRTAEGRGAGSRPLVSDNALQGRSLPEARPPHGDQGSLARGTNAGPRIVPLYRLPGCRREGWEEGDGMCRGGGSTASLWGSWPASGDHAPKPLASTTTGEMVSSLGDDLGAGPSWRPRMLVAPPTQDRVILRDGDCVTLATSRSCCPSSVTRFLALGEEIAPGKAVPIPGQTIAIERDRVTLRRTQSLLFYAHGAMHVADGEWVERGAPILTLTYQKLVTGDIVQGIPKIEQFFEAPATREGEPLASSLQARVRRGFERLKRTRPLPQAVRASIEEIQEVVVEGILKVYLAQGVRIADKHLEIVVRQMTSKGQILEAGDTGLFQGEFVDLGRIERLNLSTYGQRADYEPVVLGITRASLDSDSFISAASFQETTRVLSRDTIVGKTDFLRGLKERVVLGDLIQAGTGLDDNINYGLLFGITRTGQTSLDSGNPS</sequence>
<keyword evidence="5 8" id="KW-0479">Metal-binding</keyword>
<geneLocation type="chloroplast" evidence="12"/>
<reference evidence="12" key="1">
    <citation type="journal article" date="2012" name="Eukaryot. Cell">
        <title>Complete Mitochondrial and Plastid Genomes of the Green Microalga Trebouxiophyceae sp. Strain MX-AZ01 Isolated from a Highly Acidic Geothermal Lake.</title>
        <authorList>
            <person name="Servin-Garciduenas L.E."/>
            <person name="Martinez-Romero E."/>
        </authorList>
    </citation>
    <scope>NUCLEOTIDE SEQUENCE</scope>
    <source>
        <strain evidence="12">MX-AZ01</strain>
    </source>
</reference>
<dbReference type="PANTHER" id="PTHR19376:SF68">
    <property type="entry name" value="DNA-DIRECTED RNA POLYMERASE SUBUNIT BETA"/>
    <property type="match status" value="1"/>
</dbReference>
<evidence type="ECO:0000256" key="8">
    <source>
        <dbReference type="HAMAP-Rule" id="MF_01324"/>
    </source>
</evidence>
<dbReference type="InterPro" id="IPR045867">
    <property type="entry name" value="DNA-dir_RpoC_beta_prime"/>
</dbReference>
<feature type="region of interest" description="Disordered" evidence="9">
    <location>
        <begin position="1754"/>
        <end position="1776"/>
    </location>
</feature>
<comment type="subunit">
    <text evidence="8">In plastids the minimal PEP RNA polymerase catalytic core is composed of four subunits: alpha, beta, beta', and beta''. When a (nuclear-encoded) sigma factor is associated with the core the holoenzyme is formed, which can initiate transcription.</text>
</comment>
<evidence type="ECO:0000313" key="12">
    <source>
        <dbReference type="EMBL" id="AFQ93791.1"/>
    </source>
</evidence>
<evidence type="ECO:0000256" key="4">
    <source>
        <dbReference type="ARBA" id="ARBA00022695"/>
    </source>
</evidence>
<comment type="catalytic activity">
    <reaction evidence="8">
        <text>RNA(n) + a ribonucleoside 5'-triphosphate = RNA(n+1) + diphosphate</text>
        <dbReference type="Rhea" id="RHEA:21248"/>
        <dbReference type="Rhea" id="RHEA-COMP:14527"/>
        <dbReference type="Rhea" id="RHEA-COMP:17342"/>
        <dbReference type="ChEBI" id="CHEBI:33019"/>
        <dbReference type="ChEBI" id="CHEBI:61557"/>
        <dbReference type="ChEBI" id="CHEBI:140395"/>
        <dbReference type="EC" id="2.7.7.6"/>
    </reaction>
</comment>
<keyword evidence="1 8" id="KW-0240">DNA-directed RNA polymerase</keyword>
<keyword evidence="3 8" id="KW-0808">Transferase</keyword>
<dbReference type="CDD" id="cd02655">
    <property type="entry name" value="RNAP_beta'_C"/>
    <property type="match status" value="1"/>
</dbReference>
<feature type="region of interest" description="Disordered" evidence="9">
    <location>
        <begin position="619"/>
        <end position="641"/>
    </location>
</feature>
<keyword evidence="2 12" id="KW-0934">Plastid</keyword>
<dbReference type="GO" id="GO:0003899">
    <property type="term" value="F:DNA-directed RNA polymerase activity"/>
    <property type="evidence" value="ECO:0007669"/>
    <property type="project" value="UniProtKB-UniRule"/>
</dbReference>
<dbReference type="PANTHER" id="PTHR19376">
    <property type="entry name" value="DNA-DIRECTED RNA POLYMERASE"/>
    <property type="match status" value="1"/>
</dbReference>
<evidence type="ECO:0000256" key="5">
    <source>
        <dbReference type="ARBA" id="ARBA00022723"/>
    </source>
</evidence>
<proteinExistence type="inferred from homology"/>
<dbReference type="Gene3D" id="1.10.150.390">
    <property type="match status" value="1"/>
</dbReference>
<dbReference type="Gene3D" id="1.10.274.100">
    <property type="entry name" value="RNA polymerase Rpb1, domain 3"/>
    <property type="match status" value="1"/>
</dbReference>
<organism evidence="12">
    <name type="scientific">Trebouxiophyceae sp. MX-AZ01</name>
    <dbReference type="NCBI Taxonomy" id="1208065"/>
    <lineage>
        <taxon>Eukaryota</taxon>
        <taxon>Viridiplantae</taxon>
        <taxon>Chlorophyta</taxon>
        <taxon>core chlorophytes</taxon>
        <taxon>Trebouxiophyceae</taxon>
    </lineage>
</organism>
<dbReference type="EC" id="2.7.7.6" evidence="8"/>